<dbReference type="AlphaFoldDB" id="A0ABD3NDT2"/>
<evidence type="ECO:0000313" key="1">
    <source>
        <dbReference type="EMBL" id="KAL3774226.1"/>
    </source>
</evidence>
<name>A0ABD3NDT2_9STRA</name>
<dbReference type="Proteomes" id="UP001530315">
    <property type="component" value="Unassembled WGS sequence"/>
</dbReference>
<reference evidence="1 2" key="1">
    <citation type="submission" date="2024-10" db="EMBL/GenBank/DDBJ databases">
        <title>Updated reference genomes for cyclostephanoid diatoms.</title>
        <authorList>
            <person name="Roberts W.R."/>
            <person name="Alverson A.J."/>
        </authorList>
    </citation>
    <scope>NUCLEOTIDE SEQUENCE [LARGE SCALE GENOMIC DNA]</scope>
    <source>
        <strain evidence="1 2">AJA276-08</strain>
    </source>
</reference>
<protein>
    <submittedName>
        <fullName evidence="1">Uncharacterized protein</fullName>
    </submittedName>
</protein>
<evidence type="ECO:0000313" key="2">
    <source>
        <dbReference type="Proteomes" id="UP001530315"/>
    </source>
</evidence>
<organism evidence="1 2">
    <name type="scientific">Stephanodiscus triporus</name>
    <dbReference type="NCBI Taxonomy" id="2934178"/>
    <lineage>
        <taxon>Eukaryota</taxon>
        <taxon>Sar</taxon>
        <taxon>Stramenopiles</taxon>
        <taxon>Ochrophyta</taxon>
        <taxon>Bacillariophyta</taxon>
        <taxon>Coscinodiscophyceae</taxon>
        <taxon>Thalassiosirophycidae</taxon>
        <taxon>Stephanodiscales</taxon>
        <taxon>Stephanodiscaceae</taxon>
        <taxon>Stephanodiscus</taxon>
    </lineage>
</organism>
<accession>A0ABD3NDT2</accession>
<gene>
    <name evidence="1" type="ORF">ACHAW5_003377</name>
</gene>
<comment type="caution">
    <text evidence="1">The sequence shown here is derived from an EMBL/GenBank/DDBJ whole genome shotgun (WGS) entry which is preliminary data.</text>
</comment>
<dbReference type="EMBL" id="JALLAZ020001481">
    <property type="protein sequence ID" value="KAL3774226.1"/>
    <property type="molecule type" value="Genomic_DNA"/>
</dbReference>
<proteinExistence type="predicted"/>
<sequence>MKEPKSSVMRRDREMWGLDERKRRDCRLLVTAKVAGTNANIGKERITDERTRKKIGPRK</sequence>
<keyword evidence="2" id="KW-1185">Reference proteome</keyword>